<feature type="compositionally biased region" description="Polar residues" evidence="1">
    <location>
        <begin position="69"/>
        <end position="82"/>
    </location>
</feature>
<feature type="region of interest" description="Disordered" evidence="1">
    <location>
        <begin position="38"/>
        <end position="124"/>
    </location>
</feature>
<comment type="caution">
    <text evidence="2">The sequence shown here is derived from an EMBL/GenBank/DDBJ whole genome shotgun (WGS) entry which is preliminary data.</text>
</comment>
<dbReference type="AlphaFoldDB" id="A0A9W8H591"/>
<sequence>PRDAQVTVSSKTADAAGATVTDKAIEAVDAVDHAVEASIHLHPTGDSPQQQDPSISEGVAADTLPIPLPSSTSESDSETGPDNSDGYCSDFTIKSESDNDSESDAENKDDLSHQRHRILMGRGH</sequence>
<feature type="compositionally biased region" description="Basic residues" evidence="1">
    <location>
        <begin position="114"/>
        <end position="124"/>
    </location>
</feature>
<reference evidence="2" key="1">
    <citation type="submission" date="2022-07" db="EMBL/GenBank/DDBJ databases">
        <title>Phylogenomic reconstructions and comparative analyses of Kickxellomycotina fungi.</title>
        <authorList>
            <person name="Reynolds N.K."/>
            <person name="Stajich J.E."/>
            <person name="Barry K."/>
            <person name="Grigoriev I.V."/>
            <person name="Crous P."/>
            <person name="Smith M.E."/>
        </authorList>
    </citation>
    <scope>NUCLEOTIDE SEQUENCE</scope>
    <source>
        <strain evidence="2">BCRC 34489</strain>
    </source>
</reference>
<evidence type="ECO:0000313" key="2">
    <source>
        <dbReference type="EMBL" id="KAJ2777000.1"/>
    </source>
</evidence>
<keyword evidence="3" id="KW-1185">Reference proteome</keyword>
<protein>
    <submittedName>
        <fullName evidence="2">Uncharacterized protein</fullName>
    </submittedName>
</protein>
<feature type="non-terminal residue" evidence="2">
    <location>
        <position position="1"/>
    </location>
</feature>
<evidence type="ECO:0000256" key="1">
    <source>
        <dbReference type="SAM" id="MobiDB-lite"/>
    </source>
</evidence>
<name>A0A9W8H591_9FUNG</name>
<proteinExistence type="predicted"/>
<accession>A0A9W8H591</accession>
<dbReference type="EMBL" id="JANBUM010000447">
    <property type="protein sequence ID" value="KAJ2777000.1"/>
    <property type="molecule type" value="Genomic_DNA"/>
</dbReference>
<gene>
    <name evidence="2" type="ORF">GGI15_004652</name>
</gene>
<dbReference type="Proteomes" id="UP001140172">
    <property type="component" value="Unassembled WGS sequence"/>
</dbReference>
<organism evidence="2 3">
    <name type="scientific">Coemansia interrupta</name>
    <dbReference type="NCBI Taxonomy" id="1126814"/>
    <lineage>
        <taxon>Eukaryota</taxon>
        <taxon>Fungi</taxon>
        <taxon>Fungi incertae sedis</taxon>
        <taxon>Zoopagomycota</taxon>
        <taxon>Kickxellomycotina</taxon>
        <taxon>Kickxellomycetes</taxon>
        <taxon>Kickxellales</taxon>
        <taxon>Kickxellaceae</taxon>
        <taxon>Coemansia</taxon>
    </lineage>
</organism>
<evidence type="ECO:0000313" key="3">
    <source>
        <dbReference type="Proteomes" id="UP001140172"/>
    </source>
</evidence>